<dbReference type="SUPFAM" id="SSF52540">
    <property type="entry name" value="P-loop containing nucleoside triphosphate hydrolases"/>
    <property type="match status" value="1"/>
</dbReference>
<evidence type="ECO:0000313" key="9">
    <source>
        <dbReference type="Proteomes" id="UP000032024"/>
    </source>
</evidence>
<dbReference type="GO" id="GO:0016887">
    <property type="term" value="F:ATP hydrolysis activity"/>
    <property type="evidence" value="ECO:0007669"/>
    <property type="project" value="InterPro"/>
</dbReference>
<dbReference type="Pfam" id="PF00005">
    <property type="entry name" value="ABC_tran"/>
    <property type="match status" value="1"/>
</dbReference>
<feature type="domain" description="ABC transporter" evidence="7">
    <location>
        <begin position="2"/>
        <end position="239"/>
    </location>
</feature>
<keyword evidence="9" id="KW-1185">Reference proteome</keyword>
<dbReference type="EMBL" id="CP010525">
    <property type="protein sequence ID" value="AJO21438.1"/>
    <property type="molecule type" value="Genomic_DNA"/>
</dbReference>
<proteinExistence type="predicted"/>
<dbReference type="GO" id="GO:0005886">
    <property type="term" value="C:plasma membrane"/>
    <property type="evidence" value="ECO:0007669"/>
    <property type="project" value="UniProtKB-SubCell"/>
</dbReference>
<keyword evidence="3" id="KW-1003">Cell membrane</keyword>
<evidence type="ECO:0000256" key="5">
    <source>
        <dbReference type="ARBA" id="ARBA00022840"/>
    </source>
</evidence>
<evidence type="ECO:0000256" key="4">
    <source>
        <dbReference type="ARBA" id="ARBA00022741"/>
    </source>
</evidence>
<organism evidence="8 9">
    <name type="scientific">Heyndrickxia coagulans</name>
    <name type="common">Weizmannia coagulans</name>
    <dbReference type="NCBI Taxonomy" id="1398"/>
    <lineage>
        <taxon>Bacteria</taxon>
        <taxon>Bacillati</taxon>
        <taxon>Bacillota</taxon>
        <taxon>Bacilli</taxon>
        <taxon>Bacillales</taxon>
        <taxon>Bacillaceae</taxon>
        <taxon>Heyndrickxia</taxon>
    </lineage>
</organism>
<dbReference type="PROSITE" id="PS00211">
    <property type="entry name" value="ABC_TRANSPORTER_1"/>
    <property type="match status" value="1"/>
</dbReference>
<dbReference type="InterPro" id="IPR017871">
    <property type="entry name" value="ABC_transporter-like_CS"/>
</dbReference>
<dbReference type="RefSeq" id="WP_035183474.1">
    <property type="nucleotide sequence ID" value="NZ_CP010525.1"/>
</dbReference>
<dbReference type="InterPro" id="IPR050086">
    <property type="entry name" value="MetN_ABC_transporter-like"/>
</dbReference>
<dbReference type="AlphaFoldDB" id="A0AAN0T2X4"/>
<dbReference type="Gene3D" id="3.40.50.300">
    <property type="entry name" value="P-loop containing nucleotide triphosphate hydrolases"/>
    <property type="match status" value="1"/>
</dbReference>
<dbReference type="FunFam" id="3.40.50.300:FF:000020">
    <property type="entry name" value="Amino acid ABC transporter ATP-binding component"/>
    <property type="match status" value="1"/>
</dbReference>
<dbReference type="PANTHER" id="PTHR43166:SF35">
    <property type="entry name" value="L-CYSTINE IMPORT ATP-BINDING PROTEIN TCYN"/>
    <property type="match status" value="1"/>
</dbReference>
<evidence type="ECO:0000313" key="8">
    <source>
        <dbReference type="EMBL" id="AJO21438.1"/>
    </source>
</evidence>
<dbReference type="InterPro" id="IPR027417">
    <property type="entry name" value="P-loop_NTPase"/>
</dbReference>
<keyword evidence="4" id="KW-0547">Nucleotide-binding</keyword>
<reference evidence="9" key="1">
    <citation type="submission" date="2015-01" db="EMBL/GenBank/DDBJ databases">
        <title>Comparative genome analysis of Bacillus coagulans HM-08, Clostridium butyricum HM-68, Bacillus subtilis HM-66 and Bacillus paralicheniformis BL-09.</title>
        <authorList>
            <person name="Zhang H."/>
        </authorList>
    </citation>
    <scope>NUCLEOTIDE SEQUENCE [LARGE SCALE GENOMIC DNA]</scope>
    <source>
        <strain evidence="9">HM-08</strain>
    </source>
</reference>
<dbReference type="Proteomes" id="UP000032024">
    <property type="component" value="Chromosome"/>
</dbReference>
<dbReference type="CDD" id="cd03262">
    <property type="entry name" value="ABC_HisP_GlnQ"/>
    <property type="match status" value="1"/>
</dbReference>
<dbReference type="InterPro" id="IPR030679">
    <property type="entry name" value="ABC_ATPase_HisP-typ"/>
</dbReference>
<sequence>MITIHNVHKAFGRHQVLKGIHLTVQKGEVVTILGPSGSGKTTLLRCINYLERPDEGQVEFGGKTIDYKHPSKKDILFLRRHTAMVFQQYNLFSHKNVLGNVTEGLTVARKIPKREAEEIAMAQLERVGLADKAGHYPNQLSGGQKQRVGIARALAINPDVILFDEPTAALDPELVGEVLEVLLEIAETGVTMIVVTHEMEFARRVSDHVIFMDQGVIVEEGSPHQIFYQSREERTKKFLHRVSPAYLYQQV</sequence>
<evidence type="ECO:0000256" key="2">
    <source>
        <dbReference type="ARBA" id="ARBA00022448"/>
    </source>
</evidence>
<name>A0AAN0T2X4_HEYCO</name>
<evidence type="ECO:0000256" key="6">
    <source>
        <dbReference type="ARBA" id="ARBA00023136"/>
    </source>
</evidence>
<accession>A0AAN0T2X4</accession>
<evidence type="ECO:0000259" key="7">
    <source>
        <dbReference type="PROSITE" id="PS50893"/>
    </source>
</evidence>
<keyword evidence="5 8" id="KW-0067">ATP-binding</keyword>
<dbReference type="GO" id="GO:0005524">
    <property type="term" value="F:ATP binding"/>
    <property type="evidence" value="ECO:0007669"/>
    <property type="project" value="UniProtKB-KW"/>
</dbReference>
<evidence type="ECO:0000256" key="1">
    <source>
        <dbReference type="ARBA" id="ARBA00004202"/>
    </source>
</evidence>
<dbReference type="PANTHER" id="PTHR43166">
    <property type="entry name" value="AMINO ACID IMPORT ATP-BINDING PROTEIN"/>
    <property type="match status" value="1"/>
</dbReference>
<evidence type="ECO:0000256" key="3">
    <source>
        <dbReference type="ARBA" id="ARBA00022475"/>
    </source>
</evidence>
<comment type="subcellular location">
    <subcellularLocation>
        <location evidence="1">Cell membrane</location>
        <topology evidence="1">Peripheral membrane protein</topology>
    </subcellularLocation>
</comment>
<dbReference type="InterPro" id="IPR003439">
    <property type="entry name" value="ABC_transporter-like_ATP-bd"/>
</dbReference>
<dbReference type="SMART" id="SM00382">
    <property type="entry name" value="AAA"/>
    <property type="match status" value="1"/>
</dbReference>
<dbReference type="PROSITE" id="PS50893">
    <property type="entry name" value="ABC_TRANSPORTER_2"/>
    <property type="match status" value="1"/>
</dbReference>
<keyword evidence="2" id="KW-0813">Transport</keyword>
<gene>
    <name evidence="8" type="ORF">SB48_HM08orf00988</name>
</gene>
<dbReference type="InterPro" id="IPR003593">
    <property type="entry name" value="AAA+_ATPase"/>
</dbReference>
<dbReference type="GO" id="GO:0015424">
    <property type="term" value="F:ABC-type amino acid transporter activity"/>
    <property type="evidence" value="ECO:0007669"/>
    <property type="project" value="InterPro"/>
</dbReference>
<keyword evidence="6" id="KW-0472">Membrane</keyword>
<dbReference type="PIRSF" id="PIRSF039085">
    <property type="entry name" value="ABC_ATPase_HisP"/>
    <property type="match status" value="1"/>
</dbReference>
<protein>
    <submittedName>
        <fullName evidence="8">Phosphate ABC transporter ATP-binding protein</fullName>
    </submittedName>
</protein>